<sequence>MKRKLQHHGSRGNEVQRKVRRGNEALTRWVDAREWKDGVVEESRLLVRRPHLLQVEQPNRTTPYYDTNAWAEACEALFSTDLSDLKRGVRLVSTWKFKVHDLGIATDFAYRMARLQILESAEGRRFGEDEFAHLYGLAVARLVGGLVEELIHTNFKQLRRYVSVQEGVTALGFPKDLADFRHNVTHGTLGDAGTARKYAFQMLDWLRTEYWTPLKKEYNLISERLPESAKIKDAKNATHTKKARKRVRMPKLSRCSWWDWYMATSDGVDASIPQCITEKVAKLDSLDQMEAHLAQMEARLQTETVQTAPAKWTLADDFDPHPIGWIAATPAPS</sequence>
<dbReference type="PANTHER" id="PTHR15002:SF0">
    <property type="entry name" value="RIBOSOMAL BIOGENESIS PROTEIN LAS1L"/>
    <property type="match status" value="1"/>
</dbReference>
<name>A0A7S4C9D8_9EUGL</name>
<protein>
    <submittedName>
        <fullName evidence="1">Uncharacterized protein</fullName>
    </submittedName>
</protein>
<dbReference type="GO" id="GO:0090730">
    <property type="term" value="C:Las1 complex"/>
    <property type="evidence" value="ECO:0007669"/>
    <property type="project" value="InterPro"/>
</dbReference>
<gene>
    <name evidence="1" type="ORF">EGYM00163_LOCUS1979</name>
</gene>
<proteinExistence type="predicted"/>
<dbReference type="AlphaFoldDB" id="A0A7S4C9D8"/>
<dbReference type="EMBL" id="HBJA01006194">
    <property type="protein sequence ID" value="CAE0790865.1"/>
    <property type="molecule type" value="Transcribed_RNA"/>
</dbReference>
<reference evidence="1" key="1">
    <citation type="submission" date="2021-01" db="EMBL/GenBank/DDBJ databases">
        <authorList>
            <person name="Corre E."/>
            <person name="Pelletier E."/>
            <person name="Niang G."/>
            <person name="Scheremetjew M."/>
            <person name="Finn R."/>
            <person name="Kale V."/>
            <person name="Holt S."/>
            <person name="Cochrane G."/>
            <person name="Meng A."/>
            <person name="Brown T."/>
            <person name="Cohen L."/>
        </authorList>
    </citation>
    <scope>NUCLEOTIDE SEQUENCE</scope>
    <source>
        <strain evidence="1">CCMP1594</strain>
    </source>
</reference>
<dbReference type="Pfam" id="PF04031">
    <property type="entry name" value="Las1"/>
    <property type="match status" value="1"/>
</dbReference>
<dbReference type="InterPro" id="IPR007174">
    <property type="entry name" value="Las1"/>
</dbReference>
<accession>A0A7S4C9D8</accession>
<dbReference type="GO" id="GO:0000470">
    <property type="term" value="P:maturation of LSU-rRNA"/>
    <property type="evidence" value="ECO:0007669"/>
    <property type="project" value="TreeGrafter"/>
</dbReference>
<dbReference type="PANTHER" id="PTHR15002">
    <property type="entry name" value="RIBOSOMAL BIOGENESIS PROTEIN LAS1L"/>
    <property type="match status" value="1"/>
</dbReference>
<dbReference type="GO" id="GO:0030687">
    <property type="term" value="C:preribosome, large subunit precursor"/>
    <property type="evidence" value="ECO:0007669"/>
    <property type="project" value="TreeGrafter"/>
</dbReference>
<organism evidence="1">
    <name type="scientific">Eutreptiella gymnastica</name>
    <dbReference type="NCBI Taxonomy" id="73025"/>
    <lineage>
        <taxon>Eukaryota</taxon>
        <taxon>Discoba</taxon>
        <taxon>Euglenozoa</taxon>
        <taxon>Euglenida</taxon>
        <taxon>Spirocuta</taxon>
        <taxon>Euglenophyceae</taxon>
        <taxon>Eutreptiales</taxon>
        <taxon>Eutreptiaceae</taxon>
        <taxon>Eutreptiella</taxon>
    </lineage>
</organism>
<dbReference type="GO" id="GO:0000460">
    <property type="term" value="P:maturation of 5.8S rRNA"/>
    <property type="evidence" value="ECO:0007669"/>
    <property type="project" value="TreeGrafter"/>
</dbReference>
<dbReference type="GO" id="GO:0004519">
    <property type="term" value="F:endonuclease activity"/>
    <property type="evidence" value="ECO:0007669"/>
    <property type="project" value="InterPro"/>
</dbReference>
<evidence type="ECO:0000313" key="1">
    <source>
        <dbReference type="EMBL" id="CAE0790865.1"/>
    </source>
</evidence>